<dbReference type="InterPro" id="IPR014043">
    <property type="entry name" value="Acyl_transferase_dom"/>
</dbReference>
<dbReference type="SMART" id="SM00827">
    <property type="entry name" value="PKS_AT"/>
    <property type="match status" value="1"/>
</dbReference>
<dbReference type="Pfam" id="PF00107">
    <property type="entry name" value="ADH_zinc_N"/>
    <property type="match status" value="1"/>
</dbReference>
<dbReference type="EMBL" id="CP034207">
    <property type="protein sequence ID" value="QBZ61628.1"/>
    <property type="molecule type" value="Genomic_DNA"/>
</dbReference>
<reference evidence="12 13" key="1">
    <citation type="journal article" date="2019" name="Mol. Biol. Evol.">
        <title>Blast fungal genomes show frequent chromosomal changes, gene gains and losses, and effector gene turnover.</title>
        <authorList>
            <person name="Gomez Luciano L.B."/>
            <person name="Jason Tsai I."/>
            <person name="Chuma I."/>
            <person name="Tosa Y."/>
            <person name="Chen Y.H."/>
            <person name="Li J.Y."/>
            <person name="Li M.Y."/>
            <person name="Jade Lu M.Y."/>
            <person name="Nakayashiki H."/>
            <person name="Li W.H."/>
        </authorList>
    </citation>
    <scope>NUCLEOTIDE SEQUENCE [LARGE SCALE GENOMIC DNA]</scope>
    <source>
        <strain evidence="12">MZ5-1-6</strain>
    </source>
</reference>
<dbReference type="Pfam" id="PF14765">
    <property type="entry name" value="PS-DH"/>
    <property type="match status" value="1"/>
</dbReference>
<accession>A0A4V1C6Z7</accession>
<evidence type="ECO:0000256" key="5">
    <source>
        <dbReference type="ARBA" id="ARBA00023002"/>
    </source>
</evidence>
<dbReference type="PANTHER" id="PTHR43775:SF29">
    <property type="entry name" value="ASPERFURANONE POLYKETIDE SYNTHASE AFOG-RELATED"/>
    <property type="match status" value="1"/>
</dbReference>
<dbReference type="Pfam" id="PF02801">
    <property type="entry name" value="Ketoacyl-synt_C"/>
    <property type="match status" value="1"/>
</dbReference>
<dbReference type="InterPro" id="IPR020807">
    <property type="entry name" value="PKS_DH"/>
</dbReference>
<gene>
    <name evidence="12" type="ORF">PoMZ_08582</name>
</gene>
<evidence type="ECO:0000256" key="1">
    <source>
        <dbReference type="ARBA" id="ARBA00022450"/>
    </source>
</evidence>
<dbReference type="Gene3D" id="1.10.1200.10">
    <property type="entry name" value="ACP-like"/>
    <property type="match status" value="1"/>
</dbReference>
<dbReference type="InterPro" id="IPR032821">
    <property type="entry name" value="PKS_assoc"/>
</dbReference>
<dbReference type="Pfam" id="PF16197">
    <property type="entry name" value="KAsynt_C_assoc"/>
    <property type="match status" value="1"/>
</dbReference>
<dbReference type="InterPro" id="IPR036736">
    <property type="entry name" value="ACP-like_sf"/>
</dbReference>
<dbReference type="SMART" id="SM00825">
    <property type="entry name" value="PKS_KS"/>
    <property type="match status" value="1"/>
</dbReference>
<keyword evidence="1" id="KW-0596">Phosphopantetheine</keyword>
<organism evidence="12 13">
    <name type="scientific">Pyricularia oryzae</name>
    <name type="common">Rice blast fungus</name>
    <name type="synonym">Magnaporthe oryzae</name>
    <dbReference type="NCBI Taxonomy" id="318829"/>
    <lineage>
        <taxon>Eukaryota</taxon>
        <taxon>Fungi</taxon>
        <taxon>Dikarya</taxon>
        <taxon>Ascomycota</taxon>
        <taxon>Pezizomycotina</taxon>
        <taxon>Sordariomycetes</taxon>
        <taxon>Sordariomycetidae</taxon>
        <taxon>Magnaporthales</taxon>
        <taxon>Pyriculariaceae</taxon>
        <taxon>Pyricularia</taxon>
    </lineage>
</organism>
<dbReference type="GO" id="GO:0016491">
    <property type="term" value="F:oxidoreductase activity"/>
    <property type="evidence" value="ECO:0007669"/>
    <property type="project" value="UniProtKB-KW"/>
</dbReference>
<protein>
    <submittedName>
        <fullName evidence="12">Uncharacterized protein</fullName>
    </submittedName>
</protein>
<dbReference type="Pfam" id="PF08659">
    <property type="entry name" value="KR"/>
    <property type="match status" value="1"/>
</dbReference>
<dbReference type="SMART" id="SM00823">
    <property type="entry name" value="PKS_PP"/>
    <property type="match status" value="1"/>
</dbReference>
<dbReference type="Gene3D" id="3.40.47.10">
    <property type="match status" value="1"/>
</dbReference>
<dbReference type="InterPro" id="IPR001227">
    <property type="entry name" value="Ac_transferase_dom_sf"/>
</dbReference>
<evidence type="ECO:0000259" key="11">
    <source>
        <dbReference type="PROSITE" id="PS52019"/>
    </source>
</evidence>
<dbReference type="Gene3D" id="3.90.180.10">
    <property type="entry name" value="Medium-chain alcohol dehydrogenases, catalytic domain"/>
    <property type="match status" value="1"/>
</dbReference>
<dbReference type="SUPFAM" id="SSF55048">
    <property type="entry name" value="Probable ACP-binding domain of malonyl-CoA ACP transacylase"/>
    <property type="match status" value="1"/>
</dbReference>
<dbReference type="GO" id="GO:0004312">
    <property type="term" value="F:fatty acid synthase activity"/>
    <property type="evidence" value="ECO:0007669"/>
    <property type="project" value="TreeGrafter"/>
</dbReference>
<keyword evidence="5" id="KW-0560">Oxidoreductase</keyword>
<dbReference type="InterPro" id="IPR056501">
    <property type="entry name" value="NAD-bd_HRPKS_sdrA"/>
</dbReference>
<dbReference type="SUPFAM" id="SSF47336">
    <property type="entry name" value="ACP-like"/>
    <property type="match status" value="1"/>
</dbReference>
<dbReference type="Gene3D" id="3.10.129.110">
    <property type="entry name" value="Polyketide synthase dehydratase"/>
    <property type="match status" value="1"/>
</dbReference>
<evidence type="ECO:0000259" key="10">
    <source>
        <dbReference type="PROSITE" id="PS52004"/>
    </source>
</evidence>
<dbReference type="InterPro" id="IPR013154">
    <property type="entry name" value="ADH-like_N"/>
</dbReference>
<dbReference type="InterPro" id="IPR013968">
    <property type="entry name" value="PKS_KR"/>
</dbReference>
<dbReference type="InterPro" id="IPR014031">
    <property type="entry name" value="Ketoacyl_synth_C"/>
</dbReference>
<dbReference type="SUPFAM" id="SSF50129">
    <property type="entry name" value="GroES-like"/>
    <property type="match status" value="1"/>
</dbReference>
<evidence type="ECO:0000256" key="8">
    <source>
        <dbReference type="PROSITE-ProRule" id="PRU01363"/>
    </source>
</evidence>
<keyword evidence="3" id="KW-0808">Transferase</keyword>
<dbReference type="Pfam" id="PF08240">
    <property type="entry name" value="ADH_N"/>
    <property type="match status" value="1"/>
</dbReference>
<dbReference type="GO" id="GO:0031177">
    <property type="term" value="F:phosphopantetheine binding"/>
    <property type="evidence" value="ECO:0007669"/>
    <property type="project" value="InterPro"/>
</dbReference>
<dbReference type="Pfam" id="PF00109">
    <property type="entry name" value="ketoacyl-synt"/>
    <property type="match status" value="1"/>
</dbReference>
<name>A0A4V1C6Z7_PYROR</name>
<dbReference type="InterPro" id="IPR050091">
    <property type="entry name" value="PKS_NRPS_Biosynth_Enz"/>
</dbReference>
<feature type="region of interest" description="N-terminal hotdog fold" evidence="8">
    <location>
        <begin position="942"/>
        <end position="1082"/>
    </location>
</feature>
<dbReference type="InterPro" id="IPR020843">
    <property type="entry name" value="ER"/>
</dbReference>
<dbReference type="InterPro" id="IPR020806">
    <property type="entry name" value="PKS_PP-bd"/>
</dbReference>
<dbReference type="GO" id="GO:0006633">
    <property type="term" value="P:fatty acid biosynthetic process"/>
    <property type="evidence" value="ECO:0007669"/>
    <property type="project" value="InterPro"/>
</dbReference>
<dbReference type="Proteomes" id="UP000294847">
    <property type="component" value="Chromosome 4"/>
</dbReference>
<evidence type="ECO:0000256" key="3">
    <source>
        <dbReference type="ARBA" id="ARBA00022679"/>
    </source>
</evidence>
<dbReference type="Pfam" id="PF23114">
    <property type="entry name" value="NAD-bd_HRPKS_sdrA"/>
    <property type="match status" value="1"/>
</dbReference>
<dbReference type="Gene3D" id="3.40.50.150">
    <property type="entry name" value="Vaccinia Virus protein VP39"/>
    <property type="match status" value="1"/>
</dbReference>
<dbReference type="PROSITE" id="PS00606">
    <property type="entry name" value="KS3_1"/>
    <property type="match status" value="1"/>
</dbReference>
<dbReference type="PROSITE" id="PS50075">
    <property type="entry name" value="CARRIER"/>
    <property type="match status" value="1"/>
</dbReference>
<feature type="active site" description="Proton donor; for dehydratase activity" evidence="8">
    <location>
        <position position="1180"/>
    </location>
</feature>
<dbReference type="SMART" id="SM00829">
    <property type="entry name" value="PKS_ER"/>
    <property type="match status" value="1"/>
</dbReference>
<evidence type="ECO:0000256" key="6">
    <source>
        <dbReference type="ARBA" id="ARBA00023268"/>
    </source>
</evidence>
<dbReference type="Gene3D" id="3.40.50.720">
    <property type="entry name" value="NAD(P)-binding Rossmann-like Domain"/>
    <property type="match status" value="2"/>
</dbReference>
<dbReference type="PROSITE" id="PS52019">
    <property type="entry name" value="PKS_MFAS_DH"/>
    <property type="match status" value="1"/>
</dbReference>
<dbReference type="InterPro" id="IPR011032">
    <property type="entry name" value="GroES-like_sf"/>
</dbReference>
<dbReference type="InterPro" id="IPR014030">
    <property type="entry name" value="Ketoacyl_synth_N"/>
</dbReference>
<dbReference type="InterPro" id="IPR049552">
    <property type="entry name" value="PKS_DH_N"/>
</dbReference>
<feature type="domain" description="Ketosynthase family 3 (KS3)" evidence="10">
    <location>
        <begin position="2"/>
        <end position="428"/>
    </location>
</feature>
<dbReference type="InterPro" id="IPR018201">
    <property type="entry name" value="Ketoacyl_synth_AS"/>
</dbReference>
<feature type="active site" description="Proton acceptor; for dehydratase activity" evidence="8">
    <location>
        <position position="975"/>
    </location>
</feature>
<dbReference type="InterPro" id="IPR036291">
    <property type="entry name" value="NAD(P)-bd_dom_sf"/>
</dbReference>
<dbReference type="SUPFAM" id="SSF53901">
    <property type="entry name" value="Thiolase-like"/>
    <property type="match status" value="1"/>
</dbReference>
<evidence type="ECO:0000313" key="12">
    <source>
        <dbReference type="EMBL" id="QBZ61628.1"/>
    </source>
</evidence>
<dbReference type="SUPFAM" id="SSF52151">
    <property type="entry name" value="FabD/lysophospholipase-like"/>
    <property type="match status" value="1"/>
</dbReference>
<dbReference type="Pfam" id="PF21089">
    <property type="entry name" value="PKS_DH_N"/>
    <property type="match status" value="1"/>
</dbReference>
<dbReference type="Gene3D" id="3.30.70.3290">
    <property type="match status" value="1"/>
</dbReference>
<dbReference type="Pfam" id="PF00698">
    <property type="entry name" value="Acyl_transf_1"/>
    <property type="match status" value="1"/>
</dbReference>
<evidence type="ECO:0000256" key="2">
    <source>
        <dbReference type="ARBA" id="ARBA00022553"/>
    </source>
</evidence>
<dbReference type="SUPFAM" id="SSF51735">
    <property type="entry name" value="NAD(P)-binding Rossmann-fold domains"/>
    <property type="match status" value="2"/>
</dbReference>
<dbReference type="InterPro" id="IPR049551">
    <property type="entry name" value="PKS_DH_C"/>
</dbReference>
<dbReference type="Pfam" id="PF23297">
    <property type="entry name" value="ACP_SdgA_C"/>
    <property type="match status" value="1"/>
</dbReference>
<dbReference type="InterPro" id="IPR057326">
    <property type="entry name" value="KR_dom"/>
</dbReference>
<dbReference type="PANTHER" id="PTHR43775">
    <property type="entry name" value="FATTY ACID SYNTHASE"/>
    <property type="match status" value="1"/>
</dbReference>
<evidence type="ECO:0000259" key="9">
    <source>
        <dbReference type="PROSITE" id="PS50075"/>
    </source>
</evidence>
<feature type="domain" description="Carrier" evidence="9">
    <location>
        <begin position="2319"/>
        <end position="2396"/>
    </location>
</feature>
<dbReference type="CDD" id="cd00833">
    <property type="entry name" value="PKS"/>
    <property type="match status" value="1"/>
</dbReference>
<proteinExistence type="predicted"/>
<dbReference type="SMART" id="SM00826">
    <property type="entry name" value="PKS_DH"/>
    <property type="match status" value="1"/>
</dbReference>
<feature type="region of interest" description="C-terminal hotdog fold" evidence="8">
    <location>
        <begin position="1108"/>
        <end position="1269"/>
    </location>
</feature>
<evidence type="ECO:0000313" key="13">
    <source>
        <dbReference type="Proteomes" id="UP000294847"/>
    </source>
</evidence>
<sequence length="2404" mass="259572">MAEPIAVIGLDAKLPCDGDTVEKFFEFLVAGRSARAPVPKDRYNAEAFWHPDNHRDGVIGGKEGHFMKANIKAFDAPFFAMTPAEAASLDPQQRMLLECVYTAMENAGYTMADMHNAPFGVYVGSFMFDFRDLLIKDVDVPMTYTATGTIASTLAGRVSWFYGLRGPAVSVDTACSSSMVALHQAVVGLKQRDCNIAIACGTNVIVTPEMGLELNGLGVLDPAGTSRSFDKSANGYGRGEGISAVVLKRLSDAIADGDTIRAVIRNTGCNHDGHSPGFTAPAKEAQAELMQLTYAQAKLDPAETRFFEAHGTGTNVGDPTEASAIAEMFAKSRSPEEPLYVGALKSNIGHTEGNSGIASFIKGVLCLESGIIPANAWFNEKNPRIRDEWNLHFPTKSIPWPKTATGVRRVSINSFGISGTNAHVVMDDALSYLRAHDLDAPHHTVEVPRLSPRAPLPPPAINGTHFAPQLFVLSSQDQDGIARLCGAYAEYLPTMTRPLYNLSYTLAEKRSRLGWRASMVAASSVELEDALREGLLATRTVADPGLGLVFTGQGAQWARMGDALIKYPVYLESLEAADAYLKNELSKSAAEDSNINKAEFSQTLCTALQVALVDLFNDWGLQFRAVAGHSSGEIAAAYSAGAISKESAWRIAFWREASVGKLSAKLSNAPEQPKGTMAAVGLTVDKANEYIDKVHKSGFQGVEKLAVACMNSQSSQTISGDVAQVEALVELLNSEGVFARKLKVEMAYHSHLMNPITKEYARCIGEIDPGVATGQSAPVEFFSSAYGCHIQHDKLRQPAYWTTNLTSPVRFNESITAMLQAKTTSDKESPGSDLVTDLLEIGPHAALQGPLRNIGDATRPGAGVKYHHALKRGEDDVVSVLSAAGSLFTRGLELNLSKANHVDDARPSLMVDLPRYPFQHDKEYWYECRLSRNFRFRPFPRHELLGKPVNDWNGKYDAIWHNWIRLSENPWVEDHTINGSVLYPAAGMLVMAIEGCRQLAQRDDPERRVKGFRFREVSFHSALSVPAGAMGVESHLYLRPVKQAALESKPSAWREFQVCTAQDDDQFREHCCGQVLIEYDEVASAVDGGREKEAFKEYCRDRIRDAEQRCKVQGTAEDLYEAWAAVGLTFGPTFQTVSRFQVDHGAGVTLADVKPTIPLLKSLMPHNYLQPHLIHPTTLDGALQACLVPLVSNPARRQQSPIVLSFMEELWVSAAEHPAEHGYQVFADSASHGRNKHLMSCTAVDPASAEPMIQVSGCIVTEVDGNDGAAAAQDDPRQKAWNIDYRPDPSLLTPEAAQEVFAGPDGFLKYVDALAHKKGSLRALHVSDGALATCKNVLACWQKTGGRYSQYDVTASEDSLLKVLQTTIPEQEGVNFKVFDVKTDPSSQGFEAASYHLLLAPIKAVPNTDIDGTVGRFLSLLQPDGKIILTGARSAAVARIWGACLTRNGFKGVDAMLGDAEGRVVVASAPSERSEQESSGGGCYIVGDLASDFQRTVAEKTVASLLEGGVAAKMVTISEYRQLTAAIGQGEVAKSSCIVLSELEKPLLATADADSLAAVKTMITGKQLLWVGKHDSPDTAMVTGFAAAIRLEQPRLALVTLAFESLEAPEAVADKILSVNARITSDREANETAYRVVDGLLTIPRLTEATAVTKHILQAPCTATVPTPFTASSPDPLRLQIEQIGLLSSLRFTRDDALYATPLDDLEVEFKTMATAVNFKDLAVMLGKIQPTPFGLEAAGVVTRVGAGVTRFRPGDHVFGFTFNGAFSTYARGAEGTLAPVPSGMSFAECSTIPIVYTTAYACLYDVGDLEKRLRRGQKPTVLIHAAAGGVGQAAIQLAQRAGLEIFATVGSVEKRDFLHGTYGIAHDHIFSSRDLTFKDGVRRMTAGRGVDMVINSLAGDALRATWELVAPFGAFAEIGLSDIESRSRISMGTLARGVRLEALELNYMRKTDPGRLDDLFSRAMESVLGEKLPRATPITRFPMSRIQEAMRFMQSGKHIGKITVEAVDGDVVDVADAGLSETSFDENATYVVSGGFGGLGIEIIRWMVARGARNLVVLSRRGAADDAAKALVDEVRAGGAKIITPCCDITDLQSLQQVLGKALEGLPAVKGCIQASTVLRDNVFTSMTPEEWHGALGVKATGSQNLWTALTADSHRLDFFTMLSSLTAVTGNVGQSNYSAGNAWQDALARKLSSQGHNAVALNAPVMSDAGMVAVRPALREYLLSIGWAHMSTAELIRALDYHCRPEEPRAAAESQVVPMLWLPRYSADEGAEQPGWQHEPMFNHLVLRGGGPSGLGRQGSGKRTTADLLAAAETVEAAHEIVLDALLEQLSKMLQRDVSDLDPARPMSVFGVDSLVAVELRVWMNKQVGADVSVFDMTSGQRISQLAAKAAAASRFLAVKGH</sequence>
<keyword evidence="6" id="KW-0511">Multifunctional enzyme</keyword>
<dbReference type="InterPro" id="IPR016036">
    <property type="entry name" value="Malonyl_transacylase_ACP-bd"/>
</dbReference>
<dbReference type="InterPro" id="IPR049900">
    <property type="entry name" value="PKS_mFAS_DH"/>
</dbReference>
<dbReference type="InterPro" id="IPR020841">
    <property type="entry name" value="PKS_Beta-ketoAc_synthase_dom"/>
</dbReference>
<evidence type="ECO:0000256" key="7">
    <source>
        <dbReference type="ARBA" id="ARBA00023315"/>
    </source>
</evidence>
<dbReference type="GO" id="GO:0044550">
    <property type="term" value="P:secondary metabolite biosynthetic process"/>
    <property type="evidence" value="ECO:0007669"/>
    <property type="project" value="TreeGrafter"/>
</dbReference>
<evidence type="ECO:0000256" key="4">
    <source>
        <dbReference type="ARBA" id="ARBA00022857"/>
    </source>
</evidence>
<dbReference type="InterPro" id="IPR016035">
    <property type="entry name" value="Acyl_Trfase/lysoPLipase"/>
</dbReference>
<dbReference type="GO" id="GO:0004315">
    <property type="term" value="F:3-oxoacyl-[acyl-carrier-protein] synthase activity"/>
    <property type="evidence" value="ECO:0007669"/>
    <property type="project" value="InterPro"/>
</dbReference>
<keyword evidence="2" id="KW-0597">Phosphoprotein</keyword>
<dbReference type="InterPro" id="IPR016039">
    <property type="entry name" value="Thiolase-like"/>
</dbReference>
<dbReference type="CDD" id="cd05195">
    <property type="entry name" value="enoyl_red"/>
    <property type="match status" value="1"/>
</dbReference>
<dbReference type="InterPro" id="IPR013149">
    <property type="entry name" value="ADH-like_C"/>
</dbReference>
<dbReference type="Gene3D" id="3.40.366.10">
    <property type="entry name" value="Malonyl-Coenzyme A Acyl Carrier Protein, domain 2"/>
    <property type="match status" value="1"/>
</dbReference>
<feature type="domain" description="PKS/mFAS DH" evidence="11">
    <location>
        <begin position="942"/>
        <end position="1269"/>
    </location>
</feature>
<dbReference type="InterPro" id="IPR009081">
    <property type="entry name" value="PP-bd_ACP"/>
</dbReference>
<dbReference type="SMART" id="SM00822">
    <property type="entry name" value="PKS_KR"/>
    <property type="match status" value="1"/>
</dbReference>
<dbReference type="InterPro" id="IPR029063">
    <property type="entry name" value="SAM-dependent_MTases_sf"/>
</dbReference>
<dbReference type="PROSITE" id="PS52004">
    <property type="entry name" value="KS3_2"/>
    <property type="match status" value="1"/>
</dbReference>
<keyword evidence="4" id="KW-0521">NADP</keyword>
<dbReference type="InterPro" id="IPR042104">
    <property type="entry name" value="PKS_dehydratase_sf"/>
</dbReference>
<keyword evidence="7" id="KW-0012">Acyltransferase</keyword>